<dbReference type="KEGG" id="saco:SAME_01713"/>
<protein>
    <submittedName>
        <fullName evidence="2">Membrane protein</fullName>
    </submittedName>
</protein>
<keyword evidence="1" id="KW-1133">Transmembrane helix</keyword>
<sequence length="175" mass="20437">MAQPRKRFLTVQTMSKIAMLSALCVVLRYAFAAFPNIQPITALFLLLVTFENLGLAFLVMGLTMLISSFLLGFGPWVFFQIISFGLLLVFWRLLTIRKWNRYFLSLLSMCVAFLYGMIIDSLMAFFWGMPWWSYVVAGLPFNLNHALSTLLFYPILTFILRRFYHEKNDHTDRPH</sequence>
<dbReference type="AlphaFoldDB" id="A0A239XBV7"/>
<feature type="transmembrane region" description="Helical" evidence="1">
    <location>
        <begin position="56"/>
        <end position="89"/>
    </location>
</feature>
<gene>
    <name evidence="2" type="ORF">SAMEA4504048_01713</name>
</gene>
<feature type="transmembrane region" description="Helical" evidence="1">
    <location>
        <begin position="101"/>
        <end position="126"/>
    </location>
</feature>
<keyword evidence="1" id="KW-0812">Transmembrane</keyword>
<name>A0A239XBV7_STRAI</name>
<keyword evidence="1" id="KW-0472">Membrane</keyword>
<dbReference type="EMBL" id="LT906454">
    <property type="protein sequence ID" value="SNV43558.1"/>
    <property type="molecule type" value="Genomic_DNA"/>
</dbReference>
<accession>A0A239XBV7</accession>
<reference evidence="2 3" key="1">
    <citation type="submission" date="2017-06" db="EMBL/GenBank/DDBJ databases">
        <authorList>
            <consortium name="Pathogen Informatics"/>
        </authorList>
    </citation>
    <scope>NUCLEOTIDE SEQUENCE [LARGE SCALE GENOMIC DNA]</scope>
    <source>
        <strain evidence="2 3">NCTC11291</strain>
    </source>
</reference>
<organism evidence="2 3">
    <name type="scientific">Streptococcus acidominimus</name>
    <dbReference type="NCBI Taxonomy" id="1326"/>
    <lineage>
        <taxon>Bacteria</taxon>
        <taxon>Bacillati</taxon>
        <taxon>Bacillota</taxon>
        <taxon>Bacilli</taxon>
        <taxon>Lactobacillales</taxon>
        <taxon>Streptococcaceae</taxon>
        <taxon>Streptococcus</taxon>
    </lineage>
</organism>
<dbReference type="Gene3D" id="1.10.1760.20">
    <property type="match status" value="1"/>
</dbReference>
<evidence type="ECO:0000256" key="1">
    <source>
        <dbReference type="SAM" id="Phobius"/>
    </source>
</evidence>
<proteinExistence type="predicted"/>
<dbReference type="Proteomes" id="UP000215144">
    <property type="component" value="Chromosome 1"/>
</dbReference>
<dbReference type="OrthoDB" id="5198189at2"/>
<dbReference type="RefSeq" id="WP_017768825.1">
    <property type="nucleotide sequence ID" value="NZ_LT906454.1"/>
</dbReference>
<evidence type="ECO:0000313" key="2">
    <source>
        <dbReference type="EMBL" id="SNV43558.1"/>
    </source>
</evidence>
<evidence type="ECO:0000313" key="3">
    <source>
        <dbReference type="Proteomes" id="UP000215144"/>
    </source>
</evidence>